<keyword evidence="2" id="KW-1185">Reference proteome</keyword>
<accession>A0ACB9NWU7</accession>
<evidence type="ECO:0000313" key="1">
    <source>
        <dbReference type="EMBL" id="KAI4339331.1"/>
    </source>
</evidence>
<gene>
    <name evidence="1" type="ORF">MLD38_024287</name>
</gene>
<proteinExistence type="predicted"/>
<organism evidence="1 2">
    <name type="scientific">Melastoma candidum</name>
    <dbReference type="NCBI Taxonomy" id="119954"/>
    <lineage>
        <taxon>Eukaryota</taxon>
        <taxon>Viridiplantae</taxon>
        <taxon>Streptophyta</taxon>
        <taxon>Embryophyta</taxon>
        <taxon>Tracheophyta</taxon>
        <taxon>Spermatophyta</taxon>
        <taxon>Magnoliopsida</taxon>
        <taxon>eudicotyledons</taxon>
        <taxon>Gunneridae</taxon>
        <taxon>Pentapetalae</taxon>
        <taxon>rosids</taxon>
        <taxon>malvids</taxon>
        <taxon>Myrtales</taxon>
        <taxon>Melastomataceae</taxon>
        <taxon>Melastomatoideae</taxon>
        <taxon>Melastomateae</taxon>
        <taxon>Melastoma</taxon>
    </lineage>
</organism>
<dbReference type="Proteomes" id="UP001057402">
    <property type="component" value="Chromosome 7"/>
</dbReference>
<sequence>MVSRGSSGGGSDARRKVFLVISTLMLSIGTTGGPLMMRLYFIHGGKRVWLSSWLETGGWPVMIIPIAIDYFHRRTTGGPTTKVITMKPHVFAMTAVIGVLTGLDDYLYAYALARLPISTSALITASHLGFTATFAFLLVRQKFTSYSINAVFLLTIGAGILAMHTRGDRLHGESSREYYTGFFMLLGATSLYGLVLPLIELMYKKAKQAITYSLVLEVQLVMCFFATLFCTIGTITSGDFQALPEEARNYSLGEVRYWAVMVCTAIIWQFFFLGAVGVIHLSSSLFSGIVMAALLPVTEILAVVFYREKFPFEKALSLILSLWGFLSYFYGEIKESKKQIESGEATVSREDESQGPGIQ</sequence>
<comment type="caution">
    <text evidence="1">The sequence shown here is derived from an EMBL/GenBank/DDBJ whole genome shotgun (WGS) entry which is preliminary data.</text>
</comment>
<reference evidence="2" key="1">
    <citation type="journal article" date="2023" name="Front. Plant Sci.">
        <title>Chromosomal-level genome assembly of Melastoma candidum provides insights into trichome evolution.</title>
        <authorList>
            <person name="Zhong Y."/>
            <person name="Wu W."/>
            <person name="Sun C."/>
            <person name="Zou P."/>
            <person name="Liu Y."/>
            <person name="Dai S."/>
            <person name="Zhou R."/>
        </authorList>
    </citation>
    <scope>NUCLEOTIDE SEQUENCE [LARGE SCALE GENOMIC DNA]</scope>
</reference>
<name>A0ACB9NWU7_9MYRT</name>
<protein>
    <submittedName>
        <fullName evidence="1">Uncharacterized protein</fullName>
    </submittedName>
</protein>
<evidence type="ECO:0000313" key="2">
    <source>
        <dbReference type="Proteomes" id="UP001057402"/>
    </source>
</evidence>
<dbReference type="EMBL" id="CM042886">
    <property type="protein sequence ID" value="KAI4339331.1"/>
    <property type="molecule type" value="Genomic_DNA"/>
</dbReference>